<dbReference type="InterPro" id="IPR036265">
    <property type="entry name" value="HIT-like_sf"/>
</dbReference>
<dbReference type="STRING" id="747525.W4KLS6"/>
<sequence>MSHLAALRTYAVRAEPAKLPPSVYFSHTQATLTVFDTFPKSLFHFLVLPRPSPAPSGPSVLDLASLRSLLRTDPASARATLLALRQEALRLRDHIEAEMLARYGFRWDTWIGFHAAPSMEHLHLHVISADLCGPALKTKKHYNSFHPTAGFFLPLDHVLSLFDATPSYYDSFSKFNKAQYEPRLKQDLLCFHCGAPQKNIPALKAHLLHEWEQLRARTKWHLDHHAQQQQKRSLQLATATATATADAAIATATTPSAASAVPSAQKRKRQVGPDDDDGGELDDRQPKRCHLDRQPSQNAMDID</sequence>
<dbReference type="AlphaFoldDB" id="W4KLS6"/>
<proteinExistence type="predicted"/>
<dbReference type="SUPFAM" id="SSF54197">
    <property type="entry name" value="HIT-like"/>
    <property type="match status" value="1"/>
</dbReference>
<feature type="compositionally biased region" description="Polar residues" evidence="1">
    <location>
        <begin position="294"/>
        <end position="303"/>
    </location>
</feature>
<dbReference type="HOGENOM" id="CLU_066882_1_1_1"/>
<dbReference type="GO" id="GO:1990165">
    <property type="term" value="F:single-strand break-containing DNA binding"/>
    <property type="evidence" value="ECO:0007669"/>
    <property type="project" value="TreeGrafter"/>
</dbReference>
<dbReference type="GO" id="GO:0003697">
    <property type="term" value="F:single-stranded DNA binding"/>
    <property type="evidence" value="ECO:0007669"/>
    <property type="project" value="TreeGrafter"/>
</dbReference>
<dbReference type="PANTHER" id="PTHR12486:SF4">
    <property type="entry name" value="APRATAXIN"/>
    <property type="match status" value="1"/>
</dbReference>
<keyword evidence="4" id="KW-1185">Reference proteome</keyword>
<dbReference type="Pfam" id="PF11969">
    <property type="entry name" value="DcpS_C"/>
    <property type="match status" value="1"/>
</dbReference>
<dbReference type="InParanoid" id="W4KLS6"/>
<evidence type="ECO:0000256" key="1">
    <source>
        <dbReference type="SAM" id="MobiDB-lite"/>
    </source>
</evidence>
<dbReference type="GeneID" id="20669658"/>
<dbReference type="GO" id="GO:0005634">
    <property type="term" value="C:nucleus"/>
    <property type="evidence" value="ECO:0007669"/>
    <property type="project" value="TreeGrafter"/>
</dbReference>
<dbReference type="InterPro" id="IPR032566">
    <property type="entry name" value="Znf-C2HE"/>
</dbReference>
<feature type="region of interest" description="Disordered" evidence="1">
    <location>
        <begin position="254"/>
        <end position="303"/>
    </location>
</feature>
<feature type="compositionally biased region" description="Basic and acidic residues" evidence="1">
    <location>
        <begin position="281"/>
        <end position="293"/>
    </location>
</feature>
<feature type="domain" description="Aprataxin C2HE/C2H2/C2HC zinc finger" evidence="2">
    <location>
        <begin position="149"/>
        <end position="213"/>
    </location>
</feature>
<reference evidence="3 4" key="1">
    <citation type="journal article" date="2012" name="New Phytol.">
        <title>Insight into trade-off between wood decay and parasitism from the genome of a fungal forest pathogen.</title>
        <authorList>
            <person name="Olson A."/>
            <person name="Aerts A."/>
            <person name="Asiegbu F."/>
            <person name="Belbahri L."/>
            <person name="Bouzid O."/>
            <person name="Broberg A."/>
            <person name="Canback B."/>
            <person name="Coutinho P.M."/>
            <person name="Cullen D."/>
            <person name="Dalman K."/>
            <person name="Deflorio G."/>
            <person name="van Diepen L.T."/>
            <person name="Dunand C."/>
            <person name="Duplessis S."/>
            <person name="Durling M."/>
            <person name="Gonthier P."/>
            <person name="Grimwood J."/>
            <person name="Fossdal C.G."/>
            <person name="Hansson D."/>
            <person name="Henrissat B."/>
            <person name="Hietala A."/>
            <person name="Himmelstrand K."/>
            <person name="Hoffmeister D."/>
            <person name="Hogberg N."/>
            <person name="James T.Y."/>
            <person name="Karlsson M."/>
            <person name="Kohler A."/>
            <person name="Kues U."/>
            <person name="Lee Y.H."/>
            <person name="Lin Y.C."/>
            <person name="Lind M."/>
            <person name="Lindquist E."/>
            <person name="Lombard V."/>
            <person name="Lucas S."/>
            <person name="Lunden K."/>
            <person name="Morin E."/>
            <person name="Murat C."/>
            <person name="Park J."/>
            <person name="Raffaello T."/>
            <person name="Rouze P."/>
            <person name="Salamov A."/>
            <person name="Schmutz J."/>
            <person name="Solheim H."/>
            <person name="Stahlberg J."/>
            <person name="Velez H."/>
            <person name="de Vries R.P."/>
            <person name="Wiebenga A."/>
            <person name="Woodward S."/>
            <person name="Yakovlev I."/>
            <person name="Garbelotto M."/>
            <person name="Martin F."/>
            <person name="Grigoriev I.V."/>
            <person name="Stenlid J."/>
        </authorList>
    </citation>
    <scope>NUCLEOTIDE SEQUENCE [LARGE SCALE GENOMIC DNA]</scope>
    <source>
        <strain evidence="3 4">TC 32-1</strain>
    </source>
</reference>
<dbReference type="EMBL" id="KI925455">
    <property type="protein sequence ID" value="ETW86016.1"/>
    <property type="molecule type" value="Genomic_DNA"/>
</dbReference>
<dbReference type="FunCoup" id="W4KLS6">
    <property type="interactions" value="423"/>
</dbReference>
<dbReference type="eggNOG" id="KOG0562">
    <property type="taxonomic scope" value="Eukaryota"/>
</dbReference>
<gene>
    <name evidence="3" type="ORF">HETIRDRAFT_309237</name>
</gene>
<evidence type="ECO:0000313" key="3">
    <source>
        <dbReference type="EMBL" id="ETW86016.1"/>
    </source>
</evidence>
<dbReference type="GO" id="GO:0030983">
    <property type="term" value="F:mismatched DNA binding"/>
    <property type="evidence" value="ECO:0007669"/>
    <property type="project" value="TreeGrafter"/>
</dbReference>
<dbReference type="Proteomes" id="UP000030671">
    <property type="component" value="Unassembled WGS sequence"/>
</dbReference>
<dbReference type="Pfam" id="PF16278">
    <property type="entry name" value="zf-C2HE"/>
    <property type="match status" value="1"/>
</dbReference>
<evidence type="ECO:0000259" key="2">
    <source>
        <dbReference type="Pfam" id="PF16278"/>
    </source>
</evidence>
<dbReference type="RefSeq" id="XP_009542803.1">
    <property type="nucleotide sequence ID" value="XM_009544508.1"/>
</dbReference>
<organism evidence="3 4">
    <name type="scientific">Heterobasidion irregulare (strain TC 32-1)</name>
    <dbReference type="NCBI Taxonomy" id="747525"/>
    <lineage>
        <taxon>Eukaryota</taxon>
        <taxon>Fungi</taxon>
        <taxon>Dikarya</taxon>
        <taxon>Basidiomycota</taxon>
        <taxon>Agaricomycotina</taxon>
        <taxon>Agaricomycetes</taxon>
        <taxon>Russulales</taxon>
        <taxon>Bondarzewiaceae</taxon>
        <taxon>Heterobasidion</taxon>
        <taxon>Heterobasidion annosum species complex</taxon>
    </lineage>
</organism>
<dbReference type="Gene3D" id="3.30.428.10">
    <property type="entry name" value="HIT-like"/>
    <property type="match status" value="1"/>
</dbReference>
<dbReference type="GO" id="GO:0003725">
    <property type="term" value="F:double-stranded RNA binding"/>
    <property type="evidence" value="ECO:0007669"/>
    <property type="project" value="TreeGrafter"/>
</dbReference>
<dbReference type="KEGG" id="hir:HETIRDRAFT_309237"/>
<dbReference type="GO" id="GO:0000012">
    <property type="term" value="P:single strand break repair"/>
    <property type="evidence" value="ECO:0007669"/>
    <property type="project" value="TreeGrafter"/>
</dbReference>
<accession>W4KLS6</accession>
<dbReference type="PANTHER" id="PTHR12486">
    <property type="entry name" value="APRATAXIN-RELATED"/>
    <property type="match status" value="1"/>
</dbReference>
<protein>
    <recommendedName>
        <fullName evidence="2">Aprataxin C2HE/C2H2/C2HC zinc finger domain-containing protein</fullName>
    </recommendedName>
</protein>
<feature type="compositionally biased region" description="Low complexity" evidence="1">
    <location>
        <begin position="254"/>
        <end position="264"/>
    </location>
</feature>
<evidence type="ECO:0000313" key="4">
    <source>
        <dbReference type="Proteomes" id="UP000030671"/>
    </source>
</evidence>
<name>W4KLS6_HETIT</name>
<dbReference type="OrthoDB" id="3512845at2759"/>
<dbReference type="GO" id="GO:0033699">
    <property type="term" value="F:DNA 5'-adenosine monophosphate hydrolase activity"/>
    <property type="evidence" value="ECO:0007669"/>
    <property type="project" value="TreeGrafter"/>
</dbReference>